<evidence type="ECO:0000256" key="9">
    <source>
        <dbReference type="SAM" id="Phobius"/>
    </source>
</evidence>
<proteinExistence type="inferred from homology"/>
<reference evidence="11 12" key="1">
    <citation type="submission" date="2024-06" db="EMBL/GenBank/DDBJ databases">
        <title>Sorghum-associated microbial communities from plants grown in Nebraska, USA.</title>
        <authorList>
            <person name="Schachtman D."/>
        </authorList>
    </citation>
    <scope>NUCLEOTIDE SEQUENCE [LARGE SCALE GENOMIC DNA]</scope>
    <source>
        <strain evidence="11 12">1288</strain>
    </source>
</reference>
<keyword evidence="12" id="KW-1185">Reference proteome</keyword>
<dbReference type="Proteomes" id="UP001549104">
    <property type="component" value="Unassembled WGS sequence"/>
</dbReference>
<evidence type="ECO:0000259" key="10">
    <source>
        <dbReference type="Pfam" id="PF04290"/>
    </source>
</evidence>
<feature type="transmembrane region" description="Helical" evidence="9">
    <location>
        <begin position="47"/>
        <end position="64"/>
    </location>
</feature>
<evidence type="ECO:0000256" key="6">
    <source>
        <dbReference type="ARBA" id="ARBA00022989"/>
    </source>
</evidence>
<dbReference type="Pfam" id="PF04290">
    <property type="entry name" value="DctQ"/>
    <property type="match status" value="1"/>
</dbReference>
<dbReference type="PANTHER" id="PTHR35011">
    <property type="entry name" value="2,3-DIKETO-L-GULONATE TRAP TRANSPORTER SMALL PERMEASE PROTEIN YIAM"/>
    <property type="match status" value="1"/>
</dbReference>
<evidence type="ECO:0000256" key="7">
    <source>
        <dbReference type="ARBA" id="ARBA00023136"/>
    </source>
</evidence>
<dbReference type="EMBL" id="JBEPME010000001">
    <property type="protein sequence ID" value="MET3655596.1"/>
    <property type="molecule type" value="Genomic_DNA"/>
</dbReference>
<keyword evidence="4" id="KW-0997">Cell inner membrane</keyword>
<dbReference type="InterPro" id="IPR007387">
    <property type="entry name" value="TRAP_DctQ"/>
</dbReference>
<evidence type="ECO:0000256" key="3">
    <source>
        <dbReference type="ARBA" id="ARBA00022475"/>
    </source>
</evidence>
<evidence type="ECO:0000313" key="11">
    <source>
        <dbReference type="EMBL" id="MET3655596.1"/>
    </source>
</evidence>
<accession>A0ABV2K3E7</accession>
<organism evidence="11 12">
    <name type="scientific">Sporosarcina psychrophila</name>
    <name type="common">Bacillus psychrophilus</name>
    <dbReference type="NCBI Taxonomy" id="1476"/>
    <lineage>
        <taxon>Bacteria</taxon>
        <taxon>Bacillati</taxon>
        <taxon>Bacillota</taxon>
        <taxon>Bacilli</taxon>
        <taxon>Bacillales</taxon>
        <taxon>Caryophanaceae</taxon>
        <taxon>Sporosarcina</taxon>
    </lineage>
</organism>
<keyword evidence="7 9" id="KW-0472">Membrane</keyword>
<evidence type="ECO:0000256" key="1">
    <source>
        <dbReference type="ARBA" id="ARBA00004429"/>
    </source>
</evidence>
<feature type="transmembrane region" description="Helical" evidence="9">
    <location>
        <begin position="128"/>
        <end position="146"/>
    </location>
</feature>
<comment type="subcellular location">
    <subcellularLocation>
        <location evidence="1">Cell inner membrane</location>
        <topology evidence="1">Multi-pass membrane protein</topology>
    </subcellularLocation>
</comment>
<keyword evidence="5 9" id="KW-0812">Transmembrane</keyword>
<name>A0ABV2K3E7_SPOPS</name>
<keyword evidence="2" id="KW-0813">Transport</keyword>
<evidence type="ECO:0000256" key="4">
    <source>
        <dbReference type="ARBA" id="ARBA00022519"/>
    </source>
</evidence>
<protein>
    <submittedName>
        <fullName evidence="11">TRAP-type C4-dicarboxylate transport system permease small subunit</fullName>
    </submittedName>
</protein>
<evidence type="ECO:0000256" key="8">
    <source>
        <dbReference type="ARBA" id="ARBA00038436"/>
    </source>
</evidence>
<evidence type="ECO:0000256" key="5">
    <source>
        <dbReference type="ARBA" id="ARBA00022692"/>
    </source>
</evidence>
<sequence length="164" mass="17986">MEKIRSVMDKALAAICALLLAFMTVLATYQVITRYVFKAPSTMSEDMLSYSFVWVSLLGAALVFGQKNHMRLSLLSDKFKGASGLVLSIFTELLIIAIAVIVFLVGGIDFVGVGALQASPTLNITMDFVYAILPLSGILIIIYNVLNIIQSIQKFNDSEKEELQ</sequence>
<keyword evidence="6 9" id="KW-1133">Transmembrane helix</keyword>
<evidence type="ECO:0000256" key="2">
    <source>
        <dbReference type="ARBA" id="ARBA00022448"/>
    </source>
</evidence>
<evidence type="ECO:0000313" key="12">
    <source>
        <dbReference type="Proteomes" id="UP001549104"/>
    </source>
</evidence>
<dbReference type="InterPro" id="IPR055348">
    <property type="entry name" value="DctQ"/>
</dbReference>
<keyword evidence="3" id="KW-1003">Cell membrane</keyword>
<comment type="similarity">
    <text evidence="8">Belongs to the TRAP transporter small permease family.</text>
</comment>
<gene>
    <name evidence="11" type="ORF">ABIC55_000680</name>
</gene>
<comment type="caution">
    <text evidence="11">The sequence shown here is derived from an EMBL/GenBank/DDBJ whole genome shotgun (WGS) entry which is preliminary data.</text>
</comment>
<dbReference type="RefSeq" id="WP_354312158.1">
    <property type="nucleotide sequence ID" value="NZ_JBEPME010000001.1"/>
</dbReference>
<feature type="domain" description="Tripartite ATP-independent periplasmic transporters DctQ component" evidence="10">
    <location>
        <begin position="23"/>
        <end position="153"/>
    </location>
</feature>
<dbReference type="PANTHER" id="PTHR35011:SF2">
    <property type="entry name" value="2,3-DIKETO-L-GULONATE TRAP TRANSPORTER SMALL PERMEASE PROTEIN YIAM"/>
    <property type="match status" value="1"/>
</dbReference>
<feature type="transmembrane region" description="Helical" evidence="9">
    <location>
        <begin position="85"/>
        <end position="108"/>
    </location>
</feature>